<feature type="domain" description="Tripeptidyl-peptidase II first Ig-like" evidence="14">
    <location>
        <begin position="540"/>
        <end position="654"/>
    </location>
</feature>
<dbReference type="Gene3D" id="3.40.50.200">
    <property type="entry name" value="Peptidase S8/S53 domain"/>
    <property type="match status" value="1"/>
</dbReference>
<dbReference type="Gene3D" id="6.10.250.3080">
    <property type="match status" value="1"/>
</dbReference>
<evidence type="ECO:0000259" key="11">
    <source>
        <dbReference type="Pfam" id="PF00082"/>
    </source>
</evidence>
<dbReference type="CDD" id="cd04857">
    <property type="entry name" value="Peptidases_S8_Tripeptidyl_Aminopeptidase_II"/>
    <property type="match status" value="1"/>
</dbReference>
<evidence type="ECO:0000259" key="15">
    <source>
        <dbReference type="Pfam" id="PF21316"/>
    </source>
</evidence>
<dbReference type="Proteomes" id="UP000695022">
    <property type="component" value="Unplaced"/>
</dbReference>
<comment type="catalytic activity">
    <reaction evidence="1">
        <text>Release of an N-terminal tripeptide from a polypeptide.</text>
        <dbReference type="EC" id="3.4.14.10"/>
    </reaction>
</comment>
<dbReference type="PROSITE" id="PS51892">
    <property type="entry name" value="SUBTILASE"/>
    <property type="match status" value="1"/>
</dbReference>
<evidence type="ECO:0000256" key="3">
    <source>
        <dbReference type="ARBA" id="ARBA00012462"/>
    </source>
</evidence>
<dbReference type="InterPro" id="IPR034051">
    <property type="entry name" value="TPP_II_domain"/>
</dbReference>
<evidence type="ECO:0000259" key="13">
    <source>
        <dbReference type="Pfam" id="PF12583"/>
    </source>
</evidence>
<evidence type="ECO:0000259" key="12">
    <source>
        <dbReference type="Pfam" id="PF12580"/>
    </source>
</evidence>
<dbReference type="RefSeq" id="XP_014663971.1">
    <property type="nucleotide sequence ID" value="XM_014808485.1"/>
</dbReference>
<dbReference type="PANTHER" id="PTHR43806:SF14">
    <property type="entry name" value="TRIPEPTIDYL-PEPTIDASE 2"/>
    <property type="match status" value="1"/>
</dbReference>
<keyword evidence="7" id="KW-0378">Hydrolase</keyword>
<comment type="caution">
    <text evidence="10">Lacks conserved residue(s) required for the propagation of feature annotation.</text>
</comment>
<comment type="similarity">
    <text evidence="2 10">Belongs to the peptidase S8 family.</text>
</comment>
<dbReference type="PANTHER" id="PTHR43806">
    <property type="entry name" value="PEPTIDASE S8"/>
    <property type="match status" value="1"/>
</dbReference>
<feature type="domain" description="Peptidase S8/S53" evidence="11">
    <location>
        <begin position="257"/>
        <end position="517"/>
    </location>
</feature>
<evidence type="ECO:0000256" key="2">
    <source>
        <dbReference type="ARBA" id="ARBA00011073"/>
    </source>
</evidence>
<dbReference type="GeneID" id="106806516"/>
<dbReference type="Pfam" id="PF21223">
    <property type="entry name" value="TPPII_Ig-like-1"/>
    <property type="match status" value="1"/>
</dbReference>
<organism evidence="16 17">
    <name type="scientific">Priapulus caudatus</name>
    <name type="common">Priapulid worm</name>
    <dbReference type="NCBI Taxonomy" id="37621"/>
    <lineage>
        <taxon>Eukaryota</taxon>
        <taxon>Metazoa</taxon>
        <taxon>Ecdysozoa</taxon>
        <taxon>Scalidophora</taxon>
        <taxon>Priapulida</taxon>
        <taxon>Priapulimorpha</taxon>
        <taxon>Priapulimorphida</taxon>
        <taxon>Priapulidae</taxon>
        <taxon>Priapulus</taxon>
    </lineage>
</organism>
<evidence type="ECO:0000256" key="4">
    <source>
        <dbReference type="ARBA" id="ARBA00020244"/>
    </source>
</evidence>
<dbReference type="InterPro" id="IPR048383">
    <property type="entry name" value="TPPII_Ig-like-1"/>
</dbReference>
<dbReference type="Gene3D" id="2.20.25.690">
    <property type="match status" value="1"/>
</dbReference>
<keyword evidence="16" id="KW-1185">Reference proteome</keyword>
<dbReference type="InterPro" id="IPR048384">
    <property type="entry name" value="TPPII_GBD"/>
</dbReference>
<dbReference type="InterPro" id="IPR022232">
    <property type="entry name" value="TPPII_C_art"/>
</dbReference>
<keyword evidence="6" id="KW-0645">Protease</keyword>
<dbReference type="InterPro" id="IPR022229">
    <property type="entry name" value="TPPII_Ig-like-2"/>
</dbReference>
<name>A0ABM1DVK0_PRICU</name>
<dbReference type="InterPro" id="IPR000209">
    <property type="entry name" value="Peptidase_S8/S53_dom"/>
</dbReference>
<dbReference type="Gene3D" id="1.25.40.710">
    <property type="match status" value="2"/>
</dbReference>
<dbReference type="InterPro" id="IPR046940">
    <property type="entry name" value="TPPII_Ig-like_sf"/>
</dbReference>
<dbReference type="SUPFAM" id="SSF52743">
    <property type="entry name" value="Subtilisin-like"/>
    <property type="match status" value="1"/>
</dbReference>
<dbReference type="EC" id="3.4.14.10" evidence="3"/>
<dbReference type="PRINTS" id="PR00723">
    <property type="entry name" value="SUBTILISIN"/>
</dbReference>
<keyword evidence="5" id="KW-0031">Aminopeptidase</keyword>
<feature type="domain" description="Tripeptidyl peptidase II second Ig-like" evidence="12">
    <location>
        <begin position="804"/>
        <end position="993"/>
    </location>
</feature>
<feature type="domain" description="Tripeptidyl-peptidase II galactose-binding" evidence="15">
    <location>
        <begin position="674"/>
        <end position="762"/>
    </location>
</feature>
<dbReference type="InterPro" id="IPR015500">
    <property type="entry name" value="Peptidase_S8_subtilisin-rel"/>
</dbReference>
<protein>
    <recommendedName>
        <fullName evidence="4">Tripeptidyl-peptidase 2</fullName>
        <ecNumber evidence="3">3.4.14.10</ecNumber>
    </recommendedName>
    <alternativeName>
        <fullName evidence="9">Tripeptidyl aminopeptidase</fullName>
    </alternativeName>
</protein>
<proteinExistence type="inferred from homology"/>
<dbReference type="InterPro" id="IPR023828">
    <property type="entry name" value="Peptidase_S8_Ser-AS"/>
</dbReference>
<evidence type="ECO:0000256" key="8">
    <source>
        <dbReference type="ARBA" id="ARBA00022825"/>
    </source>
</evidence>
<evidence type="ECO:0000256" key="5">
    <source>
        <dbReference type="ARBA" id="ARBA00022438"/>
    </source>
</evidence>
<evidence type="ECO:0000313" key="16">
    <source>
        <dbReference type="Proteomes" id="UP000695022"/>
    </source>
</evidence>
<dbReference type="PROSITE" id="PS00138">
    <property type="entry name" value="SUBTILASE_SER"/>
    <property type="match status" value="1"/>
</dbReference>
<keyword evidence="8" id="KW-0720">Serine protease</keyword>
<gene>
    <name evidence="17" type="primary">LOC106806516</name>
</gene>
<feature type="domain" description="Tripeptidyl peptidase II C-terminal" evidence="13">
    <location>
        <begin position="1038"/>
        <end position="1098"/>
    </location>
</feature>
<evidence type="ECO:0000256" key="6">
    <source>
        <dbReference type="ARBA" id="ARBA00022670"/>
    </source>
</evidence>
<dbReference type="InterPro" id="IPR046939">
    <property type="entry name" value="TPPII_C_sf"/>
</dbReference>
<evidence type="ECO:0000259" key="14">
    <source>
        <dbReference type="Pfam" id="PF21223"/>
    </source>
</evidence>
<evidence type="ECO:0000256" key="10">
    <source>
        <dbReference type="PROSITE-ProRule" id="PRU01240"/>
    </source>
</evidence>
<evidence type="ECO:0000256" key="1">
    <source>
        <dbReference type="ARBA" id="ARBA00001910"/>
    </source>
</evidence>
<evidence type="ECO:0000256" key="9">
    <source>
        <dbReference type="ARBA" id="ARBA00032232"/>
    </source>
</evidence>
<dbReference type="Pfam" id="PF00082">
    <property type="entry name" value="Peptidase_S8"/>
    <property type="match status" value="1"/>
</dbReference>
<dbReference type="InterPro" id="IPR050131">
    <property type="entry name" value="Peptidase_S8_subtilisin-like"/>
</dbReference>
<dbReference type="Gene3D" id="2.60.40.3170">
    <property type="match status" value="1"/>
</dbReference>
<sequence>MTVVKYVHSSLDRAQRTIPATGQFTAGMMGNTYVDGSMLAVDHEFVSIDRNNHLSLTALTRTDADKFTTRVTSDGNPKVIDIIDTTGSGDVDTSTVVEANDGVITGSTGRTLKIPEAWANPTGKYHIGVKYAFDLYPKTLKERLTKEYKEKVWDPAHRLALADANRKLEAFDTAHENQTLEFADKLQKDDLQAQLDALTQLEKKLSYGGPVYDCVVFHDGSTYRACVDTSETGDLTSCALLANYREELKFSTLSASGMMNYSVNIYNDGNLLEVVTNCGSHGTHVACIAAGYFPDEPEKNGVAPGAQVVAIKIGDTRLGSMETGTSLVRAMIKVMELKCDLVNFSYGETAAWQNSGRICDIMSEAVRKCGVIFVSSAGNSGPALSTIGTPGGTTSAIIGVGAYVSPEMMAAEYSLREKLPGNHYTWSSRGPSPDGHLGVCISAPGGAIASVPNWTLRGSQLMNGTSMSSPNACGGIALVLSALKARGVKYSPYSIRRAVENSAVILPNVEVFSQGHGLLQVEKAFNHCVEHADLLERDMNFSVMCSDGRGIYLRDLVAVSKPLETVVSIEPTYFDLNSVDARDKISFCMRLNLICNATWVSAPSHLQLMNMTRMFTVKIDPTGLDIGVHYTEIQGYDISNPSKGPVFRVPVTVIIPMRVVDDSRHRLEFEEQNFKPGQIRRHFIYVPDGATWAVLRMRVRDKDKSSRFVLHAVQLAPQTTHKDNEFYKFVNLSDLGETTQSFNVRGGSTLELCISKWWASIGCVEVDYTLSFSGLQVASREINMKKRSFIQHAAEGIARIDVRSTLKYEEISPSIVLKTLVQVLRPTESKWHALSSRDLLPEGRQIYEYVLTYQFHLSKNGEVTPTCPWLSDLLYESEYEAQLWMLFDGNKELVASGDAFPHQYTTKIDKGDYTLKMHVRHDRKELLEKIKDTSMLIYHKLTGNSNSLSLDVYSNLANAMSYGKKFGTYNCPRCVVCPIFVAPLAEEKVPKAAVPGNYLLGTITFPKDELGKKANTYPYKYILAEPAKKPSKSALAEKEKNKDKNKEEEFQEALRDLKISWLSKLDSEALYSDLRETHDAHLPLHVAWLLSLDSEKERGKRLAGRWSSSRAGGSVQAWTSSEMDKQKVALLEALSRLGSAKADLLTEATPAEERVATVAALDIIYKDLLKLADVNDQKVAPFAIRHAMVNQHYGRALKLLLRQLDEKATKENEYKVIEIFEKLGWQHCATHCENNIYSKYPASYRGF</sequence>
<reference evidence="17" key="1">
    <citation type="submission" date="2025-08" db="UniProtKB">
        <authorList>
            <consortium name="RefSeq"/>
        </authorList>
    </citation>
    <scope>IDENTIFICATION</scope>
</reference>
<dbReference type="InterPro" id="IPR036852">
    <property type="entry name" value="Peptidase_S8/S53_dom_sf"/>
</dbReference>
<dbReference type="Pfam" id="PF21316">
    <property type="entry name" value="TPPII_GBD"/>
    <property type="match status" value="1"/>
</dbReference>
<evidence type="ECO:0000256" key="7">
    <source>
        <dbReference type="ARBA" id="ARBA00022801"/>
    </source>
</evidence>
<dbReference type="Pfam" id="PF12580">
    <property type="entry name" value="TPPII"/>
    <property type="match status" value="1"/>
</dbReference>
<evidence type="ECO:0000313" key="17">
    <source>
        <dbReference type="RefSeq" id="XP_014663971.1"/>
    </source>
</evidence>
<dbReference type="Pfam" id="PF12583">
    <property type="entry name" value="TPPII_C"/>
    <property type="match status" value="1"/>
</dbReference>
<accession>A0ABM1DVK0</accession>